<dbReference type="SMART" id="SM00060">
    <property type="entry name" value="FN3"/>
    <property type="match status" value="1"/>
</dbReference>
<feature type="domain" description="Ig-like" evidence="10">
    <location>
        <begin position="818"/>
        <end position="915"/>
    </location>
</feature>
<evidence type="ECO:0000256" key="3">
    <source>
        <dbReference type="ARBA" id="ARBA00023136"/>
    </source>
</evidence>
<dbReference type="InterPro" id="IPR003006">
    <property type="entry name" value="Ig/MHC_CS"/>
</dbReference>
<dbReference type="RefSeq" id="XP_022254720.1">
    <property type="nucleotide sequence ID" value="XM_022399012.1"/>
</dbReference>
<feature type="domain" description="Ig-like" evidence="10">
    <location>
        <begin position="334"/>
        <end position="429"/>
    </location>
</feature>
<feature type="domain" description="Ig-like" evidence="10">
    <location>
        <begin position="632"/>
        <end position="720"/>
    </location>
</feature>
<evidence type="ECO:0000256" key="1">
    <source>
        <dbReference type="ARBA" id="ARBA00004479"/>
    </source>
</evidence>
<keyword evidence="3 8" id="KW-0472">Membrane</keyword>
<feature type="domain" description="Ig-like" evidence="10">
    <location>
        <begin position="240"/>
        <end position="327"/>
    </location>
</feature>
<dbReference type="PROSITE" id="PS50835">
    <property type="entry name" value="IG_LIKE"/>
    <property type="match status" value="9"/>
</dbReference>
<evidence type="ECO:0000256" key="5">
    <source>
        <dbReference type="ARBA" id="ARBA00023180"/>
    </source>
</evidence>
<evidence type="ECO:0000256" key="6">
    <source>
        <dbReference type="ARBA" id="ARBA00023319"/>
    </source>
</evidence>
<feature type="domain" description="Fibronectin type-III" evidence="11">
    <location>
        <begin position="920"/>
        <end position="1014"/>
    </location>
</feature>
<dbReference type="Pfam" id="PF13927">
    <property type="entry name" value="Ig_3"/>
    <property type="match status" value="2"/>
</dbReference>
<feature type="domain" description="Ig-like" evidence="10">
    <location>
        <begin position="437"/>
        <end position="526"/>
    </location>
</feature>
<evidence type="ECO:0000313" key="12">
    <source>
        <dbReference type="Proteomes" id="UP000694941"/>
    </source>
</evidence>
<dbReference type="InterPro" id="IPR013098">
    <property type="entry name" value="Ig_I-set"/>
</dbReference>
<dbReference type="PROSITE" id="PS00290">
    <property type="entry name" value="IG_MHC"/>
    <property type="match status" value="1"/>
</dbReference>
<feature type="region of interest" description="Disordered" evidence="7">
    <location>
        <begin position="1161"/>
        <end position="1184"/>
    </location>
</feature>
<dbReference type="Gene3D" id="2.60.40.10">
    <property type="entry name" value="Immunoglobulins"/>
    <property type="match status" value="10"/>
</dbReference>
<protein>
    <submittedName>
        <fullName evidence="13">Nephrin-like isoform X1</fullName>
    </submittedName>
</protein>
<keyword evidence="8" id="KW-1133">Transmembrane helix</keyword>
<reference evidence="13" key="1">
    <citation type="submission" date="2025-08" db="UniProtKB">
        <authorList>
            <consortium name="RefSeq"/>
        </authorList>
    </citation>
    <scope>IDENTIFICATION</scope>
    <source>
        <tissue evidence="13">Muscle</tissue>
    </source>
</reference>
<keyword evidence="9" id="KW-0732">Signal</keyword>
<dbReference type="InterPro" id="IPR003598">
    <property type="entry name" value="Ig_sub2"/>
</dbReference>
<dbReference type="InterPro" id="IPR003599">
    <property type="entry name" value="Ig_sub"/>
</dbReference>
<keyword evidence="5" id="KW-0325">Glycoprotein</keyword>
<accession>A0ABM1TFR4</accession>
<evidence type="ECO:0000259" key="10">
    <source>
        <dbReference type="PROSITE" id="PS50835"/>
    </source>
</evidence>
<feature type="transmembrane region" description="Helical" evidence="8">
    <location>
        <begin position="1036"/>
        <end position="1060"/>
    </location>
</feature>
<feature type="domain" description="Ig-like" evidence="10">
    <location>
        <begin position="130"/>
        <end position="232"/>
    </location>
</feature>
<dbReference type="SUPFAM" id="SSF49265">
    <property type="entry name" value="Fibronectin type III"/>
    <property type="match status" value="1"/>
</dbReference>
<keyword evidence="8" id="KW-0812">Transmembrane</keyword>
<dbReference type="Pfam" id="PF08205">
    <property type="entry name" value="C2-set_2"/>
    <property type="match status" value="2"/>
</dbReference>
<feature type="domain" description="Ig-like" evidence="10">
    <location>
        <begin position="531"/>
        <end position="625"/>
    </location>
</feature>
<name>A0ABM1TFR4_LIMPO</name>
<dbReference type="Pfam" id="PF00041">
    <property type="entry name" value="fn3"/>
    <property type="match status" value="1"/>
</dbReference>
<dbReference type="SMART" id="SM00408">
    <property type="entry name" value="IGc2"/>
    <property type="match status" value="8"/>
</dbReference>
<sequence>MMTVKSSRWFLIVLTYWVLVERGRSQQQYFRTRPEDTSVTEGQTAELRCEVEHQAGSVQWSKDGFVLGFDRSIPGYARYSMIGNPKDGVHTLRIEKIILDDDAEYQCQVGPTVDNPAIRAKAHLTVLLPPTSIAIEGYKNGSTKEVSLDDTVSLDCTVAGGKPAPQIIWYRENRKLRQADIVSSDEKTEDERTTVVSSSKFQPTPEDNEVVYTCEASHAALDKPLRSSVKLSVLYPPGEPVIDGYLKGDTVRAGDPLTLICLSRGGNPLAELVWYKNDVKVDFSYTTSGQRSTNKHTFVVDHSDNNAIYRCEASSIVVPVPLKAEIKLRVQFSPAKVIVSGPREAKAGDTVTIQCTTERSSPAAELSWVVNGRPLTSENILTPHPDGGWVTSSNVTVTITAQDRYSKRFSCYSVNKALGDTVVESHVLSVLYPPDPPSIFGYTEGNSIRAGERLRLSCVSNGGNPPPDLTWFKEDQKVESSTSTAGNVSSAEVSIVTEESDNGAEYRCEATNAATSKPLYATTKLTVHFPPGGVTIRVKPENPKAGDSVTLICESGSSNPASIVTWWRDGFMIPGTTDAILDAPHGGKSVRNVLEVNVSSEDDKTVYKCQAAHEVLKQNVHNAVTLRVFYKPKFFTLPLETVDVVEGDSVVINLTVKANPEAVVYTWDKDGLPLPEESAGRISASGSVLNVTEASRADRGRYRCEAKNDFGATETVVILNVLYTATIVKVTELALVEPASNAYLQCIVDANPITSDIITWRSEAFDMNRTYHSLDNDRSFLTVYNVSKEDSGIFECVANNSIGDEAIGVANLVVKHKPTIHRSQHLLKAASEKGQTAKLVCRAEGAPNVTFTWSRGGSTIIETEEHEMDTYMLGLTSWESVLLLHHVENSDYGLYECVARNELGFDTVKIKLDLTSHPDPPVALKVVNFTSDSVLLRWVPAFDGGLIQSFRIRYKPTESLAYQYTDIFPPNSTTHVVSGLSPSTEYMFSVQSFNDLGFSDFMDDIVKVVTAHEIPGEKTQQGTAGSLERKADLPRIIVISVSVVGTILLVFNIVLVICFVRRRRKKRLGEGSEKSSSKTATIEMYAPSSNNGETTSSVSEKSEPYSDGQYSEEPHKPTLATYLIDEELDQEYQDNALPEQSNYMEDVEPGHSALDGRPHLSRGHFQKRNGYLGNHHRLGDRESPRNIYQIDEAFPSNELRRNAYNKSIGEMIPVNYSRVPPPVPSRTAASSGTELAYIVPPDPTRSPPMLSTFNANTDYSTSVPDESYSGGLTVRDPLDNMV</sequence>
<proteinExistence type="predicted"/>
<evidence type="ECO:0000256" key="8">
    <source>
        <dbReference type="SAM" id="Phobius"/>
    </source>
</evidence>
<dbReference type="InterPro" id="IPR036179">
    <property type="entry name" value="Ig-like_dom_sf"/>
</dbReference>
<feature type="region of interest" description="Disordered" evidence="7">
    <location>
        <begin position="1068"/>
        <end position="1115"/>
    </location>
</feature>
<comment type="subcellular location">
    <subcellularLocation>
        <location evidence="1">Membrane</location>
        <topology evidence="1">Single-pass type I membrane protein</topology>
    </subcellularLocation>
</comment>
<dbReference type="InterPro" id="IPR013162">
    <property type="entry name" value="CD80_C2-set"/>
</dbReference>
<organism evidence="12 13">
    <name type="scientific">Limulus polyphemus</name>
    <name type="common">Atlantic horseshoe crab</name>
    <dbReference type="NCBI Taxonomy" id="6850"/>
    <lineage>
        <taxon>Eukaryota</taxon>
        <taxon>Metazoa</taxon>
        <taxon>Ecdysozoa</taxon>
        <taxon>Arthropoda</taxon>
        <taxon>Chelicerata</taxon>
        <taxon>Merostomata</taxon>
        <taxon>Xiphosura</taxon>
        <taxon>Limulidae</taxon>
        <taxon>Limulus</taxon>
    </lineage>
</organism>
<gene>
    <name evidence="13" type="primary">LOC106470423</name>
</gene>
<keyword evidence="2" id="KW-0677">Repeat</keyword>
<evidence type="ECO:0000256" key="2">
    <source>
        <dbReference type="ARBA" id="ARBA00022737"/>
    </source>
</evidence>
<dbReference type="SMART" id="SM00409">
    <property type="entry name" value="IG"/>
    <property type="match status" value="9"/>
</dbReference>
<dbReference type="InterPro" id="IPR003961">
    <property type="entry name" value="FN3_dom"/>
</dbReference>
<feature type="domain" description="Ig-like" evidence="10">
    <location>
        <begin position="28"/>
        <end position="125"/>
    </location>
</feature>
<dbReference type="InterPro" id="IPR007110">
    <property type="entry name" value="Ig-like_dom"/>
</dbReference>
<dbReference type="PROSITE" id="PS50853">
    <property type="entry name" value="FN3"/>
    <property type="match status" value="1"/>
</dbReference>
<dbReference type="InterPro" id="IPR013783">
    <property type="entry name" value="Ig-like_fold"/>
</dbReference>
<feature type="domain" description="Ig-like" evidence="10">
    <location>
        <begin position="725"/>
        <end position="801"/>
    </location>
</feature>
<evidence type="ECO:0000313" key="13">
    <source>
        <dbReference type="RefSeq" id="XP_022254720.1"/>
    </source>
</evidence>
<keyword evidence="6" id="KW-0393">Immunoglobulin domain</keyword>
<keyword evidence="12" id="KW-1185">Reference proteome</keyword>
<evidence type="ECO:0000259" key="11">
    <source>
        <dbReference type="PROSITE" id="PS50853"/>
    </source>
</evidence>
<feature type="signal peptide" evidence="9">
    <location>
        <begin position="1"/>
        <end position="25"/>
    </location>
</feature>
<dbReference type="PANTHER" id="PTHR11640">
    <property type="entry name" value="NEPHRIN"/>
    <property type="match status" value="1"/>
</dbReference>
<dbReference type="SUPFAM" id="SSF48726">
    <property type="entry name" value="Immunoglobulin"/>
    <property type="match status" value="9"/>
</dbReference>
<dbReference type="GeneID" id="106470423"/>
<dbReference type="InterPro" id="IPR036116">
    <property type="entry name" value="FN3_sf"/>
</dbReference>
<dbReference type="CDD" id="cd00096">
    <property type="entry name" value="Ig"/>
    <property type="match status" value="1"/>
</dbReference>
<dbReference type="Proteomes" id="UP000694941">
    <property type="component" value="Unplaced"/>
</dbReference>
<evidence type="ECO:0000256" key="9">
    <source>
        <dbReference type="SAM" id="SignalP"/>
    </source>
</evidence>
<dbReference type="PANTHER" id="PTHR11640:SF136">
    <property type="entry name" value="NEPHRIN"/>
    <property type="match status" value="1"/>
</dbReference>
<dbReference type="InterPro" id="IPR051275">
    <property type="entry name" value="Cell_adhesion_signaling"/>
</dbReference>
<feature type="region of interest" description="Disordered" evidence="7">
    <location>
        <begin position="1261"/>
        <end position="1282"/>
    </location>
</feature>
<evidence type="ECO:0000256" key="4">
    <source>
        <dbReference type="ARBA" id="ARBA00023157"/>
    </source>
</evidence>
<feature type="compositionally biased region" description="Polar residues" evidence="7">
    <location>
        <begin position="1087"/>
        <end position="1099"/>
    </location>
</feature>
<dbReference type="Pfam" id="PF07679">
    <property type="entry name" value="I-set"/>
    <property type="match status" value="4"/>
</dbReference>
<feature type="chain" id="PRO_5047473427" evidence="9">
    <location>
        <begin position="26"/>
        <end position="1282"/>
    </location>
</feature>
<evidence type="ECO:0000256" key="7">
    <source>
        <dbReference type="SAM" id="MobiDB-lite"/>
    </source>
</evidence>
<keyword evidence="4" id="KW-1015">Disulfide bond</keyword>
<dbReference type="CDD" id="cd00063">
    <property type="entry name" value="FN3"/>
    <property type="match status" value="1"/>
</dbReference>